<evidence type="ECO:0000259" key="2">
    <source>
        <dbReference type="Pfam" id="PF16036"/>
    </source>
</evidence>
<reference evidence="4" key="1">
    <citation type="journal article" date="2019" name="Int. J. Syst. Evol. Microbiol.">
        <title>The Global Catalogue of Microorganisms (GCM) 10K type strain sequencing project: providing services to taxonomists for standard genome sequencing and annotation.</title>
        <authorList>
            <consortium name="The Broad Institute Genomics Platform"/>
            <consortium name="The Broad Institute Genome Sequencing Center for Infectious Disease"/>
            <person name="Wu L."/>
            <person name="Ma J."/>
        </authorList>
    </citation>
    <scope>NUCLEOTIDE SEQUENCE [LARGE SCALE GENOMIC DNA]</scope>
    <source>
        <strain evidence="4">KCTC 52168</strain>
    </source>
</reference>
<dbReference type="GO" id="GO:0016853">
    <property type="term" value="F:isomerase activity"/>
    <property type="evidence" value="ECO:0007669"/>
    <property type="project" value="UniProtKB-KW"/>
</dbReference>
<evidence type="ECO:0000313" key="3">
    <source>
        <dbReference type="EMBL" id="MFC3147454.1"/>
    </source>
</evidence>
<dbReference type="InterPro" id="IPR016088">
    <property type="entry name" value="Chalcone_isomerase_3-sand"/>
</dbReference>
<protein>
    <submittedName>
        <fullName evidence="3">Chalcone isomerase family protein</fullName>
    </submittedName>
</protein>
<feature type="domain" description="Chalcone isomerase" evidence="2">
    <location>
        <begin position="54"/>
        <end position="221"/>
    </location>
</feature>
<dbReference type="InterPro" id="IPR036298">
    <property type="entry name" value="Chalcone_isomerase_sf"/>
</dbReference>
<dbReference type="Proteomes" id="UP001595556">
    <property type="component" value="Unassembled WGS sequence"/>
</dbReference>
<dbReference type="Pfam" id="PF16036">
    <property type="entry name" value="Chalcone_3"/>
    <property type="match status" value="1"/>
</dbReference>
<keyword evidence="3" id="KW-0413">Isomerase</keyword>
<dbReference type="RefSeq" id="WP_377302473.1">
    <property type="nucleotide sequence ID" value="NZ_CP180191.1"/>
</dbReference>
<feature type="chain" id="PRO_5046123468" evidence="1">
    <location>
        <begin position="32"/>
        <end position="225"/>
    </location>
</feature>
<proteinExistence type="predicted"/>
<evidence type="ECO:0000256" key="1">
    <source>
        <dbReference type="SAM" id="SignalP"/>
    </source>
</evidence>
<dbReference type="Gene3D" id="3.50.70.10">
    <property type="match status" value="1"/>
</dbReference>
<sequence>MNTPRSLRMAAAAGSALVVSAGLLLVNVAFAQSAPAKAADTKADAAKSANIDTVTVEGFDFPVTAQVGGQRLALNGAGGSNILSVKATAVALYLPSKATTPEAAFVMPGAKRITLVALRELSARDLSSALIDRIRQNATQQEIESNVMQLAGLGGVFGTRRSLPKGSVVTIDYNPATKSTEFRLNGTERLAEPIVGDSFFPMMMKVWLGPRIRPATRNALLGIAS</sequence>
<gene>
    <name evidence="3" type="ORF">ACFOEN_07355</name>
</gene>
<dbReference type="EMBL" id="JBHRTI010000003">
    <property type="protein sequence ID" value="MFC3147454.1"/>
    <property type="molecule type" value="Genomic_DNA"/>
</dbReference>
<name>A0ABV7H0L6_9BURK</name>
<comment type="caution">
    <text evidence="3">The sequence shown here is derived from an EMBL/GenBank/DDBJ whole genome shotgun (WGS) entry which is preliminary data.</text>
</comment>
<keyword evidence="4" id="KW-1185">Reference proteome</keyword>
<feature type="signal peptide" evidence="1">
    <location>
        <begin position="1"/>
        <end position="31"/>
    </location>
</feature>
<accession>A0ABV7H0L6</accession>
<organism evidence="3 4">
    <name type="scientific">Piscinibacterium candidicorallinum</name>
    <dbReference type="NCBI Taxonomy" id="1793872"/>
    <lineage>
        <taxon>Bacteria</taxon>
        <taxon>Pseudomonadati</taxon>
        <taxon>Pseudomonadota</taxon>
        <taxon>Betaproteobacteria</taxon>
        <taxon>Burkholderiales</taxon>
        <taxon>Piscinibacterium</taxon>
    </lineage>
</organism>
<evidence type="ECO:0000313" key="4">
    <source>
        <dbReference type="Proteomes" id="UP001595556"/>
    </source>
</evidence>
<dbReference type="InterPro" id="IPR016087">
    <property type="entry name" value="Chalcone_isomerase"/>
</dbReference>
<keyword evidence="1" id="KW-0732">Signal</keyword>
<dbReference type="SUPFAM" id="SSF54626">
    <property type="entry name" value="Chalcone isomerase"/>
    <property type="match status" value="1"/>
</dbReference>